<proteinExistence type="predicted"/>
<feature type="chain" id="PRO_5046104151" evidence="2">
    <location>
        <begin position="18"/>
        <end position="43"/>
    </location>
</feature>
<feature type="region of interest" description="Disordered" evidence="1">
    <location>
        <begin position="19"/>
        <end position="43"/>
    </location>
</feature>
<evidence type="ECO:0000313" key="3">
    <source>
        <dbReference type="EMBL" id="CAG2062790.1"/>
    </source>
</evidence>
<evidence type="ECO:0000256" key="1">
    <source>
        <dbReference type="SAM" id="MobiDB-lite"/>
    </source>
</evidence>
<reference evidence="3" key="1">
    <citation type="submission" date="2021-03" db="EMBL/GenBank/DDBJ databases">
        <authorList>
            <person name="Tran Van P."/>
        </authorList>
    </citation>
    <scope>NUCLEOTIDE SEQUENCE</scope>
</reference>
<feature type="compositionally biased region" description="Polar residues" evidence="1">
    <location>
        <begin position="23"/>
        <end position="37"/>
    </location>
</feature>
<sequence>MKMFVAVFLSVVVACHARPEPPSSQYLPPYTTTSEDNFSPPPA</sequence>
<feature type="signal peptide" evidence="2">
    <location>
        <begin position="1"/>
        <end position="17"/>
    </location>
</feature>
<comment type="caution">
    <text evidence="3">The sequence shown here is derived from an EMBL/GenBank/DDBJ whole genome shotgun (WGS) entry which is preliminary data.</text>
</comment>
<feature type="non-terminal residue" evidence="3">
    <location>
        <position position="43"/>
    </location>
</feature>
<keyword evidence="2" id="KW-0732">Signal</keyword>
<dbReference type="PROSITE" id="PS51257">
    <property type="entry name" value="PROKAR_LIPOPROTEIN"/>
    <property type="match status" value="1"/>
</dbReference>
<dbReference type="EMBL" id="CAJPIN010022273">
    <property type="protein sequence ID" value="CAG2062790.1"/>
    <property type="molecule type" value="Genomic_DNA"/>
</dbReference>
<keyword evidence="4" id="KW-1185">Reference proteome</keyword>
<evidence type="ECO:0000256" key="2">
    <source>
        <dbReference type="SAM" id="SignalP"/>
    </source>
</evidence>
<protein>
    <submittedName>
        <fullName evidence="3">Uncharacterized protein</fullName>
    </submittedName>
</protein>
<organism evidence="3 4">
    <name type="scientific">Timema podura</name>
    <name type="common">Walking stick</name>
    <dbReference type="NCBI Taxonomy" id="61482"/>
    <lineage>
        <taxon>Eukaryota</taxon>
        <taxon>Metazoa</taxon>
        <taxon>Ecdysozoa</taxon>
        <taxon>Arthropoda</taxon>
        <taxon>Hexapoda</taxon>
        <taxon>Insecta</taxon>
        <taxon>Pterygota</taxon>
        <taxon>Neoptera</taxon>
        <taxon>Polyneoptera</taxon>
        <taxon>Phasmatodea</taxon>
        <taxon>Timematodea</taxon>
        <taxon>Timematoidea</taxon>
        <taxon>Timematidae</taxon>
        <taxon>Timema</taxon>
    </lineage>
</organism>
<name>A0ABN7P9W3_TIMPD</name>
<evidence type="ECO:0000313" key="4">
    <source>
        <dbReference type="Proteomes" id="UP001153148"/>
    </source>
</evidence>
<dbReference type="Proteomes" id="UP001153148">
    <property type="component" value="Unassembled WGS sequence"/>
</dbReference>
<accession>A0ABN7P9W3</accession>
<gene>
    <name evidence="3" type="ORF">TPAB3V08_LOCUS9738</name>
</gene>